<dbReference type="InterPro" id="IPR038072">
    <property type="entry name" value="GspK_central_sf"/>
</dbReference>
<sequence>MMNKFSYYKGIALIQVLLITAILSVLALYLTQTAKTQLKQAQWANDKTQALVGVNNAESLLMFHLLTNKRKMEAINTTNPYNGDFSHPTFAGINYYNTPFYLADVEIAIQDQSGLIQLHYPKVEILKQLLATKVDAPLVIEGIVDSLLDWQDIDSIQRPNGNETSVNGYVIRNGAMPSVTDILNINNIEKSIKQLIIKNSTIYQAGAFSPYNTTPDILSALVGEATMQEVVSLRGTNQMTLARFKELTGIVETDNQYFYVSNYLKIEFTAKIGESNISKQLFLHLNPYAEGQDKPFNIFISRG</sequence>
<organism evidence="1 2">
    <name type="scientific">Thalassotalea castellviae</name>
    <dbReference type="NCBI Taxonomy" id="3075612"/>
    <lineage>
        <taxon>Bacteria</taxon>
        <taxon>Pseudomonadati</taxon>
        <taxon>Pseudomonadota</taxon>
        <taxon>Gammaproteobacteria</taxon>
        <taxon>Alteromonadales</taxon>
        <taxon>Colwelliaceae</taxon>
        <taxon>Thalassotalea</taxon>
    </lineage>
</organism>
<dbReference type="Proteomes" id="UP001266357">
    <property type="component" value="Unassembled WGS sequence"/>
</dbReference>
<protein>
    <submittedName>
        <fullName evidence="1">Type II secretion system protein GspK</fullName>
    </submittedName>
</protein>
<name>A0ABU2ZY11_9GAMM</name>
<gene>
    <name evidence="1" type="ORF">RM573_04345</name>
</gene>
<proteinExistence type="predicted"/>
<keyword evidence="2" id="KW-1185">Reference proteome</keyword>
<evidence type="ECO:0000313" key="1">
    <source>
        <dbReference type="EMBL" id="MDT0602813.1"/>
    </source>
</evidence>
<dbReference type="SUPFAM" id="SSF158544">
    <property type="entry name" value="GspK insert domain-like"/>
    <property type="match status" value="1"/>
</dbReference>
<accession>A0ABU2ZY11</accession>
<evidence type="ECO:0000313" key="2">
    <source>
        <dbReference type="Proteomes" id="UP001266357"/>
    </source>
</evidence>
<dbReference type="Gene3D" id="1.10.40.60">
    <property type="entry name" value="EpsJ-like"/>
    <property type="match status" value="1"/>
</dbReference>
<dbReference type="RefSeq" id="WP_311577842.1">
    <property type="nucleotide sequence ID" value="NZ_JAVRIF010000002.1"/>
</dbReference>
<dbReference type="EMBL" id="JAVRIF010000002">
    <property type="protein sequence ID" value="MDT0602813.1"/>
    <property type="molecule type" value="Genomic_DNA"/>
</dbReference>
<comment type="caution">
    <text evidence="1">The sequence shown here is derived from an EMBL/GenBank/DDBJ whole genome shotgun (WGS) entry which is preliminary data.</text>
</comment>
<reference evidence="1 2" key="1">
    <citation type="submission" date="2023-09" db="EMBL/GenBank/DDBJ databases">
        <authorList>
            <person name="Rey-Velasco X."/>
        </authorList>
    </citation>
    <scope>NUCLEOTIDE SEQUENCE [LARGE SCALE GENOMIC DNA]</scope>
    <source>
        <strain evidence="1 2">W431</strain>
    </source>
</reference>